<dbReference type="KEGG" id="mpsy:CEK71_00870"/>
<dbReference type="AlphaFoldDB" id="A0A1Z4BTU2"/>
<evidence type="ECO:0008006" key="3">
    <source>
        <dbReference type="Google" id="ProtNLM"/>
    </source>
</evidence>
<dbReference type="RefSeq" id="WP_088617614.1">
    <property type="nucleotide sequence ID" value="NZ_CP022129.1"/>
</dbReference>
<evidence type="ECO:0000313" key="1">
    <source>
        <dbReference type="EMBL" id="ASF44731.1"/>
    </source>
</evidence>
<protein>
    <recommendedName>
        <fullName evidence="3">PIN domain-containing protein</fullName>
    </recommendedName>
</protein>
<gene>
    <name evidence="1" type="ORF">CEK71_00870</name>
</gene>
<accession>A0A1Z4BTU2</accession>
<name>A0A1Z4BTU2_9GAMM</name>
<reference evidence="1 2" key="1">
    <citation type="submission" date="2017-06" db="EMBL/GenBank/DDBJ databases">
        <title>Genome Sequencing of the methanotroph Methylovulum psychrotolerants str. HV10-M2 isolated from a high-altitude environment.</title>
        <authorList>
            <person name="Mateos-Rivera A."/>
        </authorList>
    </citation>
    <scope>NUCLEOTIDE SEQUENCE [LARGE SCALE GENOMIC DNA]</scope>
    <source>
        <strain evidence="1 2">HV10_M2</strain>
    </source>
</reference>
<keyword evidence="2" id="KW-1185">Reference proteome</keyword>
<dbReference type="Proteomes" id="UP000197019">
    <property type="component" value="Chromosome"/>
</dbReference>
<dbReference type="EMBL" id="CP022129">
    <property type="protein sequence ID" value="ASF44731.1"/>
    <property type="molecule type" value="Genomic_DNA"/>
</dbReference>
<organism evidence="1 2">
    <name type="scientific">Methylovulum psychrotolerans</name>
    <dbReference type="NCBI Taxonomy" id="1704499"/>
    <lineage>
        <taxon>Bacteria</taxon>
        <taxon>Pseudomonadati</taxon>
        <taxon>Pseudomonadota</taxon>
        <taxon>Gammaproteobacteria</taxon>
        <taxon>Methylococcales</taxon>
        <taxon>Methylococcaceae</taxon>
        <taxon>Methylovulum</taxon>
    </lineage>
</organism>
<evidence type="ECO:0000313" key="2">
    <source>
        <dbReference type="Proteomes" id="UP000197019"/>
    </source>
</evidence>
<proteinExistence type="predicted"/>
<dbReference type="OrthoDB" id="158697at2"/>
<sequence>MRKVLIIDTSILCVWLAVPGKDTCGSDDNRWDKQRVDQTIQDELQAQTTFVLPLAALIETGNHIAQAPAYRFERGQALADLLRKTADSETPWAAFSEQSSLWSPEKLKYLADTWPKLAAQKLSLGDATIKDVADYYAQMNYVVEILTGDQGLKAYQPSVPPDVPRRRQRR</sequence>